<dbReference type="PANTHER" id="PTHR30489:SF0">
    <property type="entry name" value="LIPOPROTEIN-RELEASING SYSTEM TRANSMEMBRANE PROTEIN LOLE"/>
    <property type="match status" value="1"/>
</dbReference>
<keyword evidence="6 7" id="KW-0472">Membrane</keyword>
<evidence type="ECO:0000256" key="3">
    <source>
        <dbReference type="ARBA" id="ARBA00022475"/>
    </source>
</evidence>
<comment type="subcellular location">
    <subcellularLocation>
        <location evidence="1">Cell membrane</location>
        <topology evidence="1">Multi-pass membrane protein</topology>
    </subcellularLocation>
</comment>
<gene>
    <name evidence="10" type="ORF">EWU23_08670</name>
</gene>
<evidence type="ECO:0000256" key="2">
    <source>
        <dbReference type="ARBA" id="ARBA00005236"/>
    </source>
</evidence>
<keyword evidence="5 7" id="KW-1133">Transmembrane helix</keyword>
<comment type="similarity">
    <text evidence="2">Belongs to the ABC-4 integral membrane protein family. LolC/E subfamily.</text>
</comment>
<evidence type="ECO:0000313" key="10">
    <source>
        <dbReference type="EMBL" id="NGZ44547.1"/>
    </source>
</evidence>
<dbReference type="Pfam" id="PF02687">
    <property type="entry name" value="FtsX"/>
    <property type="match status" value="1"/>
</dbReference>
<keyword evidence="3" id="KW-1003">Cell membrane</keyword>
<sequence>MILIMAWRNIWRNKSRSFVIILSVALGLFAGIMVQALYKGMMRDRIKSLIYTEVGHLQIHENEFKKEYEPSLYLQQLPSLIQQIKQTPQVKAFATRSIAQGMLASTTGSSGIQMNGINPEQENVVSALKNKLIAGSGFQNQKKNQLLIGKKLAKKMKLEVGNKIVLTCTDQEGNMVSGAYRIAGIFQSSNSMWDERNVFVQQDDLNDMLGIAGESHEIVILLHQDELTLTTQQKLQNQFKKLEIETWQELSPETDLMVSAVDITSYIIIGIILFALAFGIINTMLMAILERTREIGMMMALGMNKLQLFSLVLLETTFLTIGGVPIGYSSAWLLSTYLHKYGLNWESMGEEMMRSFGFSTTIYPEFPTDKIAGTIIFVLITAFISCLYPAIKALQLQPVEALRK</sequence>
<keyword evidence="11" id="KW-1185">Reference proteome</keyword>
<evidence type="ECO:0000256" key="6">
    <source>
        <dbReference type="ARBA" id="ARBA00023136"/>
    </source>
</evidence>
<evidence type="ECO:0000259" key="9">
    <source>
        <dbReference type="Pfam" id="PF12704"/>
    </source>
</evidence>
<dbReference type="InterPro" id="IPR051447">
    <property type="entry name" value="Lipoprotein-release_system"/>
</dbReference>
<dbReference type="Proteomes" id="UP001318301">
    <property type="component" value="Unassembled WGS sequence"/>
</dbReference>
<keyword evidence="4 7" id="KW-0812">Transmembrane</keyword>
<organism evidence="10 11">
    <name type="scientific">Aquirufa beregesia</name>
    <dbReference type="NCBI Taxonomy" id="2516556"/>
    <lineage>
        <taxon>Bacteria</taxon>
        <taxon>Pseudomonadati</taxon>
        <taxon>Bacteroidota</taxon>
        <taxon>Cytophagia</taxon>
        <taxon>Cytophagales</taxon>
        <taxon>Flectobacillaceae</taxon>
        <taxon>Aquirufa</taxon>
    </lineage>
</organism>
<comment type="caution">
    <text evidence="10">The sequence shown here is derived from an EMBL/GenBank/DDBJ whole genome shotgun (WGS) entry which is preliminary data.</text>
</comment>
<dbReference type="EMBL" id="SEWW01000005">
    <property type="protein sequence ID" value="NGZ44547.1"/>
    <property type="molecule type" value="Genomic_DNA"/>
</dbReference>
<proteinExistence type="inferred from homology"/>
<dbReference type="PANTHER" id="PTHR30489">
    <property type="entry name" value="LIPOPROTEIN-RELEASING SYSTEM TRANSMEMBRANE PROTEIN LOLE"/>
    <property type="match status" value="1"/>
</dbReference>
<accession>A0ABX0EY58</accession>
<dbReference type="InterPro" id="IPR003838">
    <property type="entry name" value="ABC3_permease_C"/>
</dbReference>
<feature type="transmembrane region" description="Helical" evidence="7">
    <location>
        <begin position="308"/>
        <end position="328"/>
    </location>
</feature>
<feature type="domain" description="MacB-like periplasmic core" evidence="9">
    <location>
        <begin position="17"/>
        <end position="236"/>
    </location>
</feature>
<feature type="transmembrane region" description="Helical" evidence="7">
    <location>
        <begin position="371"/>
        <end position="391"/>
    </location>
</feature>
<feature type="transmembrane region" description="Helical" evidence="7">
    <location>
        <begin position="266"/>
        <end position="288"/>
    </location>
</feature>
<evidence type="ECO:0000256" key="5">
    <source>
        <dbReference type="ARBA" id="ARBA00022989"/>
    </source>
</evidence>
<feature type="domain" description="ABC3 transporter permease C-terminal" evidence="8">
    <location>
        <begin position="267"/>
        <end position="398"/>
    </location>
</feature>
<name>A0ABX0EY58_9BACT</name>
<dbReference type="InterPro" id="IPR025857">
    <property type="entry name" value="MacB_PCD"/>
</dbReference>
<evidence type="ECO:0000259" key="8">
    <source>
        <dbReference type="Pfam" id="PF02687"/>
    </source>
</evidence>
<evidence type="ECO:0000313" key="11">
    <source>
        <dbReference type="Proteomes" id="UP001318301"/>
    </source>
</evidence>
<evidence type="ECO:0000256" key="7">
    <source>
        <dbReference type="SAM" id="Phobius"/>
    </source>
</evidence>
<evidence type="ECO:0000256" key="1">
    <source>
        <dbReference type="ARBA" id="ARBA00004651"/>
    </source>
</evidence>
<dbReference type="Pfam" id="PF12704">
    <property type="entry name" value="MacB_PCD"/>
    <property type="match status" value="1"/>
</dbReference>
<reference evidence="10 11" key="1">
    <citation type="submission" date="2019-02" db="EMBL/GenBank/DDBJ databases">
        <title>Genome of a new Bacteroidetes strain.</title>
        <authorList>
            <person name="Pitt A."/>
        </authorList>
    </citation>
    <scope>NUCLEOTIDE SEQUENCE [LARGE SCALE GENOMIC DNA]</scope>
    <source>
        <strain evidence="10 11">50C-KIRBA</strain>
    </source>
</reference>
<protein>
    <submittedName>
        <fullName evidence="10">ABC transporter permease</fullName>
    </submittedName>
</protein>
<evidence type="ECO:0000256" key="4">
    <source>
        <dbReference type="ARBA" id="ARBA00022692"/>
    </source>
</evidence>